<sequence length="109" mass="13110">MSRPEWEDPMGMHDIDKLTPPEIFESEQFKLLRDDFDNNRKNDFCKTCWNMEERDIEPFYIHNDDIIPKGQLDSIDFTLSNKCNLACRMCDPQTSHRLMLDWKFFKDNG</sequence>
<feature type="non-terminal residue" evidence="1">
    <location>
        <position position="109"/>
    </location>
</feature>
<dbReference type="AlphaFoldDB" id="A0A382X3J3"/>
<organism evidence="1">
    <name type="scientific">marine metagenome</name>
    <dbReference type="NCBI Taxonomy" id="408172"/>
    <lineage>
        <taxon>unclassified sequences</taxon>
        <taxon>metagenomes</taxon>
        <taxon>ecological metagenomes</taxon>
    </lineage>
</organism>
<gene>
    <name evidence="1" type="ORF">METZ01_LOCUS418347</name>
</gene>
<name>A0A382X3J3_9ZZZZ</name>
<evidence type="ECO:0000313" key="1">
    <source>
        <dbReference type="EMBL" id="SVD65493.1"/>
    </source>
</evidence>
<dbReference type="EMBL" id="UINC01164567">
    <property type="protein sequence ID" value="SVD65493.1"/>
    <property type="molecule type" value="Genomic_DNA"/>
</dbReference>
<reference evidence="1" key="1">
    <citation type="submission" date="2018-05" db="EMBL/GenBank/DDBJ databases">
        <authorList>
            <person name="Lanie J.A."/>
            <person name="Ng W.-L."/>
            <person name="Kazmierczak K.M."/>
            <person name="Andrzejewski T.M."/>
            <person name="Davidsen T.M."/>
            <person name="Wayne K.J."/>
            <person name="Tettelin H."/>
            <person name="Glass J.I."/>
            <person name="Rusch D."/>
            <person name="Podicherti R."/>
            <person name="Tsui H.-C.T."/>
            <person name="Winkler M.E."/>
        </authorList>
    </citation>
    <scope>NUCLEOTIDE SEQUENCE</scope>
</reference>
<protein>
    <submittedName>
        <fullName evidence="1">Uncharacterized protein</fullName>
    </submittedName>
</protein>
<proteinExistence type="predicted"/>
<accession>A0A382X3J3</accession>